<dbReference type="EMBL" id="CM042049">
    <property type="protein sequence ID" value="KAI3746435.1"/>
    <property type="molecule type" value="Genomic_DNA"/>
</dbReference>
<protein>
    <submittedName>
        <fullName evidence="1">Uncharacterized protein</fullName>
    </submittedName>
</protein>
<evidence type="ECO:0000313" key="1">
    <source>
        <dbReference type="EMBL" id="KAI3746435.1"/>
    </source>
</evidence>
<organism evidence="1 2">
    <name type="scientific">Arctium lappa</name>
    <name type="common">Greater burdock</name>
    <name type="synonym">Lappa major</name>
    <dbReference type="NCBI Taxonomy" id="4217"/>
    <lineage>
        <taxon>Eukaryota</taxon>
        <taxon>Viridiplantae</taxon>
        <taxon>Streptophyta</taxon>
        <taxon>Embryophyta</taxon>
        <taxon>Tracheophyta</taxon>
        <taxon>Spermatophyta</taxon>
        <taxon>Magnoliopsida</taxon>
        <taxon>eudicotyledons</taxon>
        <taxon>Gunneridae</taxon>
        <taxon>Pentapetalae</taxon>
        <taxon>asterids</taxon>
        <taxon>campanulids</taxon>
        <taxon>Asterales</taxon>
        <taxon>Asteraceae</taxon>
        <taxon>Carduoideae</taxon>
        <taxon>Cardueae</taxon>
        <taxon>Arctiinae</taxon>
        <taxon>Arctium</taxon>
    </lineage>
</organism>
<sequence>MEVQRRRLELYFLRGTGAVVVDVVIISSNMIFIRSSEKTLRSFGDAVGVGLEVVVFSDCAVRISSLVVQRCSDS</sequence>
<accession>A0ACB9DIX0</accession>
<name>A0ACB9DIX0_ARCLA</name>
<proteinExistence type="predicted"/>
<dbReference type="Proteomes" id="UP001055879">
    <property type="component" value="Linkage Group LG03"/>
</dbReference>
<reference evidence="2" key="1">
    <citation type="journal article" date="2022" name="Mol. Ecol. Resour.">
        <title>The genomes of chicory, endive, great burdock and yacon provide insights into Asteraceae palaeo-polyploidization history and plant inulin production.</title>
        <authorList>
            <person name="Fan W."/>
            <person name="Wang S."/>
            <person name="Wang H."/>
            <person name="Wang A."/>
            <person name="Jiang F."/>
            <person name="Liu H."/>
            <person name="Zhao H."/>
            <person name="Xu D."/>
            <person name="Zhang Y."/>
        </authorList>
    </citation>
    <scope>NUCLEOTIDE SEQUENCE [LARGE SCALE GENOMIC DNA]</scope>
    <source>
        <strain evidence="2">cv. Niubang</strain>
    </source>
</reference>
<reference evidence="1 2" key="2">
    <citation type="journal article" date="2022" name="Mol. Ecol. Resour.">
        <title>The genomes of chicory, endive, great burdock and yacon provide insights into Asteraceae paleo-polyploidization history and plant inulin production.</title>
        <authorList>
            <person name="Fan W."/>
            <person name="Wang S."/>
            <person name="Wang H."/>
            <person name="Wang A."/>
            <person name="Jiang F."/>
            <person name="Liu H."/>
            <person name="Zhao H."/>
            <person name="Xu D."/>
            <person name="Zhang Y."/>
        </authorList>
    </citation>
    <scope>NUCLEOTIDE SEQUENCE [LARGE SCALE GENOMIC DNA]</scope>
    <source>
        <strain evidence="2">cv. Niubang</strain>
    </source>
</reference>
<keyword evidence="2" id="KW-1185">Reference proteome</keyword>
<evidence type="ECO:0000313" key="2">
    <source>
        <dbReference type="Proteomes" id="UP001055879"/>
    </source>
</evidence>
<comment type="caution">
    <text evidence="1">The sequence shown here is derived from an EMBL/GenBank/DDBJ whole genome shotgun (WGS) entry which is preliminary data.</text>
</comment>
<gene>
    <name evidence="1" type="ORF">L6452_08868</name>
</gene>